<dbReference type="Proteomes" id="UP000276133">
    <property type="component" value="Unassembled WGS sequence"/>
</dbReference>
<keyword evidence="3" id="KW-1185">Reference proteome</keyword>
<organism evidence="2 3">
    <name type="scientific">Brachionus plicatilis</name>
    <name type="common">Marine rotifer</name>
    <name type="synonym">Brachionus muelleri</name>
    <dbReference type="NCBI Taxonomy" id="10195"/>
    <lineage>
        <taxon>Eukaryota</taxon>
        <taxon>Metazoa</taxon>
        <taxon>Spiralia</taxon>
        <taxon>Gnathifera</taxon>
        <taxon>Rotifera</taxon>
        <taxon>Eurotatoria</taxon>
        <taxon>Monogononta</taxon>
        <taxon>Pseudotrocha</taxon>
        <taxon>Ploima</taxon>
        <taxon>Brachionidae</taxon>
        <taxon>Brachionus</taxon>
    </lineage>
</organism>
<gene>
    <name evidence="2" type="ORF">BpHYR1_044542</name>
</gene>
<protein>
    <submittedName>
        <fullName evidence="2">Uncharacterized protein</fullName>
    </submittedName>
</protein>
<dbReference type="AlphaFoldDB" id="A0A3M7R130"/>
<accession>A0A3M7R130</accession>
<evidence type="ECO:0000313" key="3">
    <source>
        <dbReference type="Proteomes" id="UP000276133"/>
    </source>
</evidence>
<sequence length="139" mass="15417">MGDELLPGGQEDETDNDDDDNDDDDDTDSEDDENELATNTATNTKDLAMAHHGFTSSPMYHPNKKANLDTGAHPLSQIQQQFHQQFQQSMDSSKHDLMQHIQQMHHQFQSGHAAINALNYSSMFNGVALNEPAHTAAPN</sequence>
<name>A0A3M7R130_BRAPC</name>
<evidence type="ECO:0000313" key="2">
    <source>
        <dbReference type="EMBL" id="RNA17287.1"/>
    </source>
</evidence>
<comment type="caution">
    <text evidence="2">The sequence shown here is derived from an EMBL/GenBank/DDBJ whole genome shotgun (WGS) entry which is preliminary data.</text>
</comment>
<feature type="region of interest" description="Disordered" evidence="1">
    <location>
        <begin position="1"/>
        <end position="72"/>
    </location>
</feature>
<evidence type="ECO:0000256" key="1">
    <source>
        <dbReference type="SAM" id="MobiDB-lite"/>
    </source>
</evidence>
<dbReference type="EMBL" id="REGN01004476">
    <property type="protein sequence ID" value="RNA17287.1"/>
    <property type="molecule type" value="Genomic_DNA"/>
</dbReference>
<proteinExistence type="predicted"/>
<feature type="compositionally biased region" description="Acidic residues" evidence="1">
    <location>
        <begin position="10"/>
        <end position="35"/>
    </location>
</feature>
<reference evidence="2 3" key="1">
    <citation type="journal article" date="2018" name="Sci. Rep.">
        <title>Genomic signatures of local adaptation to the degree of environmental predictability in rotifers.</title>
        <authorList>
            <person name="Franch-Gras L."/>
            <person name="Hahn C."/>
            <person name="Garcia-Roger E.M."/>
            <person name="Carmona M.J."/>
            <person name="Serra M."/>
            <person name="Gomez A."/>
        </authorList>
    </citation>
    <scope>NUCLEOTIDE SEQUENCE [LARGE SCALE GENOMIC DNA]</scope>
    <source>
        <strain evidence="2">HYR1</strain>
    </source>
</reference>